<dbReference type="PRINTS" id="PR00261">
    <property type="entry name" value="LDLRECEPTOR"/>
</dbReference>
<dbReference type="PROSITE" id="PS01187">
    <property type="entry name" value="EGF_CA"/>
    <property type="match status" value="1"/>
</dbReference>
<dbReference type="InterPro" id="IPR011042">
    <property type="entry name" value="6-blade_b-propeller_TolB-like"/>
</dbReference>
<evidence type="ECO:0000256" key="14">
    <source>
        <dbReference type="PROSITE-ProRule" id="PRU00076"/>
    </source>
</evidence>
<comment type="subcellular location">
    <subcellularLocation>
        <location evidence="1">Cell membrane</location>
        <topology evidence="1">Single-pass type I membrane protein</topology>
    </subcellularLocation>
</comment>
<organism evidence="19 20">
    <name type="scientific">Candidula unifasciata</name>
    <dbReference type="NCBI Taxonomy" id="100452"/>
    <lineage>
        <taxon>Eukaryota</taxon>
        <taxon>Metazoa</taxon>
        <taxon>Spiralia</taxon>
        <taxon>Lophotrochozoa</taxon>
        <taxon>Mollusca</taxon>
        <taxon>Gastropoda</taxon>
        <taxon>Heterobranchia</taxon>
        <taxon>Euthyneura</taxon>
        <taxon>Panpulmonata</taxon>
        <taxon>Eupulmonata</taxon>
        <taxon>Stylommatophora</taxon>
        <taxon>Helicina</taxon>
        <taxon>Helicoidea</taxon>
        <taxon>Geomitridae</taxon>
        <taxon>Candidula</taxon>
    </lineage>
</organism>
<evidence type="ECO:0000256" key="12">
    <source>
        <dbReference type="ARBA" id="ARBA00023170"/>
    </source>
</evidence>
<keyword evidence="20" id="KW-1185">Reference proteome</keyword>
<feature type="repeat" description="LDL-receptor class B" evidence="16">
    <location>
        <begin position="218"/>
        <end position="260"/>
    </location>
</feature>
<evidence type="ECO:0000256" key="11">
    <source>
        <dbReference type="ARBA" id="ARBA00023157"/>
    </source>
</evidence>
<dbReference type="SMART" id="SM00181">
    <property type="entry name" value="EGF"/>
    <property type="match status" value="3"/>
</dbReference>
<evidence type="ECO:0000256" key="2">
    <source>
        <dbReference type="ARBA" id="ARBA00022475"/>
    </source>
</evidence>
<evidence type="ECO:0000256" key="9">
    <source>
        <dbReference type="ARBA" id="ARBA00022989"/>
    </source>
</evidence>
<feature type="non-terminal residue" evidence="19">
    <location>
        <position position="628"/>
    </location>
</feature>
<dbReference type="PROSITE" id="PS50068">
    <property type="entry name" value="LDLRA_2"/>
    <property type="match status" value="2"/>
</dbReference>
<feature type="domain" description="EGF-like" evidence="18">
    <location>
        <begin position="133"/>
        <end position="171"/>
    </location>
</feature>
<accession>A0A8S3YM41</accession>
<dbReference type="InterPro" id="IPR051221">
    <property type="entry name" value="LDLR-related"/>
</dbReference>
<keyword evidence="2" id="KW-1003">Cell membrane</keyword>
<keyword evidence="10 17" id="KW-0472">Membrane</keyword>
<evidence type="ECO:0000256" key="15">
    <source>
        <dbReference type="PROSITE-ProRule" id="PRU00124"/>
    </source>
</evidence>
<keyword evidence="5 17" id="KW-0812">Transmembrane</keyword>
<dbReference type="GO" id="GO:0043235">
    <property type="term" value="C:receptor complex"/>
    <property type="evidence" value="ECO:0007669"/>
    <property type="project" value="TreeGrafter"/>
</dbReference>
<keyword evidence="7" id="KW-0677">Repeat</keyword>
<feature type="repeat" description="LDL-receptor class B" evidence="16">
    <location>
        <begin position="348"/>
        <end position="392"/>
    </location>
</feature>
<dbReference type="Proteomes" id="UP000678393">
    <property type="component" value="Unassembled WGS sequence"/>
</dbReference>
<keyword evidence="4" id="KW-0254">Endocytosis</keyword>
<feature type="disulfide bond" evidence="15">
    <location>
        <begin position="5"/>
        <end position="17"/>
    </location>
</feature>
<dbReference type="GO" id="GO:0016324">
    <property type="term" value="C:apical plasma membrane"/>
    <property type="evidence" value="ECO:0007669"/>
    <property type="project" value="TreeGrafter"/>
</dbReference>
<keyword evidence="9 17" id="KW-1133">Transmembrane helix</keyword>
<dbReference type="InterPro" id="IPR018097">
    <property type="entry name" value="EGF_Ca-bd_CS"/>
</dbReference>
<dbReference type="SUPFAM" id="SSF57184">
    <property type="entry name" value="Growth factor receptor domain"/>
    <property type="match status" value="1"/>
</dbReference>
<dbReference type="FunFam" id="2.120.10.30:FF:000008">
    <property type="entry name" value="Low-density lipoprotein receptor-related protein 4"/>
    <property type="match status" value="1"/>
</dbReference>
<dbReference type="SUPFAM" id="SSF57424">
    <property type="entry name" value="LDL receptor-like module"/>
    <property type="match status" value="2"/>
</dbReference>
<evidence type="ECO:0000256" key="8">
    <source>
        <dbReference type="ARBA" id="ARBA00022837"/>
    </source>
</evidence>
<dbReference type="InterPro" id="IPR023415">
    <property type="entry name" value="LDLR_class-A_CS"/>
</dbReference>
<evidence type="ECO:0000256" key="10">
    <source>
        <dbReference type="ARBA" id="ARBA00023136"/>
    </source>
</evidence>
<name>A0A8S3YM41_9EUPU</name>
<reference evidence="19" key="1">
    <citation type="submission" date="2021-04" db="EMBL/GenBank/DDBJ databases">
        <authorList>
            <consortium name="Molecular Ecology Group"/>
        </authorList>
    </citation>
    <scope>NUCLEOTIDE SEQUENCE</scope>
</reference>
<dbReference type="InterPro" id="IPR000742">
    <property type="entry name" value="EGF"/>
</dbReference>
<dbReference type="CDD" id="cd00112">
    <property type="entry name" value="LDLa"/>
    <property type="match status" value="2"/>
</dbReference>
<dbReference type="PROSITE" id="PS01186">
    <property type="entry name" value="EGF_2"/>
    <property type="match status" value="1"/>
</dbReference>
<evidence type="ECO:0000256" key="6">
    <source>
        <dbReference type="ARBA" id="ARBA00022729"/>
    </source>
</evidence>
<feature type="disulfide bond" evidence="15">
    <location>
        <begin position="12"/>
        <end position="30"/>
    </location>
</feature>
<dbReference type="SUPFAM" id="SSF63825">
    <property type="entry name" value="YWTD domain"/>
    <property type="match status" value="1"/>
</dbReference>
<dbReference type="PROSITE" id="PS50026">
    <property type="entry name" value="EGF_3"/>
    <property type="match status" value="1"/>
</dbReference>
<evidence type="ECO:0000256" key="5">
    <source>
        <dbReference type="ARBA" id="ARBA00022692"/>
    </source>
</evidence>
<keyword evidence="3 14" id="KW-0245">EGF-like domain</keyword>
<dbReference type="InterPro" id="IPR002172">
    <property type="entry name" value="LDrepeatLR_classA_rpt"/>
</dbReference>
<dbReference type="SMART" id="SM00192">
    <property type="entry name" value="LDLa"/>
    <property type="match status" value="2"/>
</dbReference>
<dbReference type="PROSITE" id="PS51120">
    <property type="entry name" value="LDLRB"/>
    <property type="match status" value="4"/>
</dbReference>
<dbReference type="OrthoDB" id="5958943at2759"/>
<evidence type="ECO:0000256" key="1">
    <source>
        <dbReference type="ARBA" id="ARBA00004251"/>
    </source>
</evidence>
<feature type="transmembrane region" description="Helical" evidence="17">
    <location>
        <begin position="554"/>
        <end position="578"/>
    </location>
</feature>
<evidence type="ECO:0000256" key="3">
    <source>
        <dbReference type="ARBA" id="ARBA00022536"/>
    </source>
</evidence>
<dbReference type="EMBL" id="CAJHNH020000504">
    <property type="protein sequence ID" value="CAG5118149.1"/>
    <property type="molecule type" value="Genomic_DNA"/>
</dbReference>
<evidence type="ECO:0000313" key="20">
    <source>
        <dbReference type="Proteomes" id="UP000678393"/>
    </source>
</evidence>
<gene>
    <name evidence="19" type="ORF">CUNI_LOCUS3707</name>
</gene>
<dbReference type="GO" id="GO:0042562">
    <property type="term" value="F:hormone binding"/>
    <property type="evidence" value="ECO:0007669"/>
    <property type="project" value="TreeGrafter"/>
</dbReference>
<dbReference type="Pfam" id="PF00057">
    <property type="entry name" value="Ldl_recept_a"/>
    <property type="match status" value="1"/>
</dbReference>
<dbReference type="Gene3D" id="2.120.10.30">
    <property type="entry name" value="TolB, C-terminal domain"/>
    <property type="match status" value="1"/>
</dbReference>
<dbReference type="AlphaFoldDB" id="A0A8S3YM41"/>
<protein>
    <recommendedName>
        <fullName evidence="18">EGF-like domain-containing protein</fullName>
    </recommendedName>
</protein>
<dbReference type="PROSITE" id="PS00010">
    <property type="entry name" value="ASX_HYDROXYL"/>
    <property type="match status" value="1"/>
</dbReference>
<evidence type="ECO:0000256" key="4">
    <source>
        <dbReference type="ARBA" id="ARBA00022583"/>
    </source>
</evidence>
<dbReference type="PANTHER" id="PTHR22722">
    <property type="entry name" value="LOW-DENSITY LIPOPROTEIN RECEPTOR-RELATED PROTEIN 2-RELATED"/>
    <property type="match status" value="1"/>
</dbReference>
<feature type="disulfide bond" evidence="14">
    <location>
        <begin position="137"/>
        <end position="147"/>
    </location>
</feature>
<proteinExistence type="predicted"/>
<keyword evidence="13" id="KW-0325">Glycoprotein</keyword>
<feature type="disulfide bond" evidence="15">
    <location>
        <begin position="24"/>
        <end position="39"/>
    </location>
</feature>
<keyword evidence="11 14" id="KW-1015">Disulfide bond</keyword>
<dbReference type="InterPro" id="IPR009030">
    <property type="entry name" value="Growth_fac_rcpt_cys_sf"/>
</dbReference>
<dbReference type="Pfam" id="PF00058">
    <property type="entry name" value="Ldl_recept_b"/>
    <property type="match status" value="4"/>
</dbReference>
<feature type="repeat" description="LDL-receptor class B" evidence="16">
    <location>
        <begin position="261"/>
        <end position="303"/>
    </location>
</feature>
<dbReference type="Gene3D" id="2.10.25.10">
    <property type="entry name" value="Laminin"/>
    <property type="match status" value="2"/>
</dbReference>
<feature type="repeat" description="LDL-receptor class B" evidence="16">
    <location>
        <begin position="304"/>
        <end position="347"/>
    </location>
</feature>
<sequence length="628" mass="71022">GGYTCGTEEKMCDQYLCVKVQFFCDGEVDCDDGEDENNCANIELGKHCVDHEFNCGDKCISDEKICDGFDDCGNGADESFGLHCLSGNNFTCEKNNGGCDQKCIPNANMTLGRHCECYPGFSLVSGSSTKCKDIDECANLGLCSQICTNTEGSYKCECFAGYSLTNHHYCKANDGSHAALILSSHHEIRRYQLDTYHYSLLLENETNAVAIDFDIRNDLIFWTDVESEKIYSANMTSGYRKVIIEDDIRMPGGLAVDWVHQNLYLSDADLDKIQVTRFDGSCRKTLLHEDLDEPRALTVDPSSGWMYWTDWGRKPRIEKCGMNGQHRTEIVTKDISWPNGLTIDYVQQRLYWVDAKLHIIGSSDLDGNNYQTVLRDHRKLGHPFAITVFEDYLYWTDWMTNAVHRISKFDHKNISTIALDLKSPMDIHVYHIYRQPLVVNHCGDDNGGCSHLCLPVPQVKKSYVPKWSVCACPDHMVLDHFNCKQSDEAMNTKANQQKYTDNISKNHPQSSEPVTMLTEATPVKSHIKVPQTFPDTAVNTTYIEILEKKESVGFIAGIVIIILIVFGLLTFIVAFVLLKKYKSRNGKSFNFDNPVYRKTTTDDQLIMEKNVTRLSQTLQPLNPLSDAV</sequence>
<keyword evidence="12" id="KW-0675">Receptor</keyword>
<evidence type="ECO:0000259" key="18">
    <source>
        <dbReference type="PROSITE" id="PS50026"/>
    </source>
</evidence>
<dbReference type="SMART" id="SM00179">
    <property type="entry name" value="EGF_CA"/>
    <property type="match status" value="1"/>
</dbReference>
<keyword evidence="6" id="KW-0732">Signal</keyword>
<evidence type="ECO:0000256" key="7">
    <source>
        <dbReference type="ARBA" id="ARBA00022737"/>
    </source>
</evidence>
<dbReference type="CDD" id="cd00054">
    <property type="entry name" value="EGF_CA"/>
    <property type="match status" value="1"/>
</dbReference>
<comment type="caution">
    <text evidence="14">Lacks conserved residue(s) required for the propagation of feature annotation.</text>
</comment>
<dbReference type="GO" id="GO:0006898">
    <property type="term" value="P:receptor-mediated endocytosis"/>
    <property type="evidence" value="ECO:0007669"/>
    <property type="project" value="TreeGrafter"/>
</dbReference>
<dbReference type="Gene3D" id="4.10.400.10">
    <property type="entry name" value="Low-density Lipoprotein Receptor"/>
    <property type="match status" value="2"/>
</dbReference>
<evidence type="ECO:0000256" key="16">
    <source>
        <dbReference type="PROSITE-ProRule" id="PRU00461"/>
    </source>
</evidence>
<dbReference type="InterPro" id="IPR000152">
    <property type="entry name" value="EGF-type_Asp/Asn_hydroxyl_site"/>
</dbReference>
<dbReference type="SMART" id="SM00135">
    <property type="entry name" value="LY"/>
    <property type="match status" value="5"/>
</dbReference>
<keyword evidence="8" id="KW-0106">Calcium</keyword>
<dbReference type="InterPro" id="IPR001881">
    <property type="entry name" value="EGF-like_Ca-bd_dom"/>
</dbReference>
<dbReference type="Pfam" id="PF07645">
    <property type="entry name" value="EGF_CA"/>
    <property type="match status" value="1"/>
</dbReference>
<evidence type="ECO:0000313" key="19">
    <source>
        <dbReference type="EMBL" id="CAG5118149.1"/>
    </source>
</evidence>
<evidence type="ECO:0000256" key="13">
    <source>
        <dbReference type="ARBA" id="ARBA00023180"/>
    </source>
</evidence>
<dbReference type="PANTHER" id="PTHR22722:SF15">
    <property type="entry name" value="LOW-DENSITY LIPOPROTEIN RECEPTOR-RELATED"/>
    <property type="match status" value="1"/>
</dbReference>
<dbReference type="InterPro" id="IPR049883">
    <property type="entry name" value="NOTCH1_EGF-like"/>
</dbReference>
<dbReference type="GO" id="GO:0005509">
    <property type="term" value="F:calcium ion binding"/>
    <property type="evidence" value="ECO:0007669"/>
    <property type="project" value="InterPro"/>
</dbReference>
<dbReference type="FunFam" id="2.10.25.10:FF:000009">
    <property type="entry name" value="Low-density lipoprotein receptor isoform 1"/>
    <property type="match status" value="1"/>
</dbReference>
<dbReference type="InterPro" id="IPR036055">
    <property type="entry name" value="LDL_receptor-like_sf"/>
</dbReference>
<dbReference type="PROSITE" id="PS01209">
    <property type="entry name" value="LDLRA_1"/>
    <property type="match status" value="2"/>
</dbReference>
<dbReference type="InterPro" id="IPR000033">
    <property type="entry name" value="LDLR_classB_rpt"/>
</dbReference>
<comment type="caution">
    <text evidence="19">The sequence shown here is derived from an EMBL/GenBank/DDBJ whole genome shotgun (WGS) entry which is preliminary data.</text>
</comment>
<evidence type="ECO:0000256" key="17">
    <source>
        <dbReference type="SAM" id="Phobius"/>
    </source>
</evidence>